<keyword evidence="3" id="KW-1185">Reference proteome</keyword>
<reference evidence="2 3" key="1">
    <citation type="submission" date="2016-10" db="EMBL/GenBank/DDBJ databases">
        <authorList>
            <person name="de Groot N.N."/>
        </authorList>
    </citation>
    <scope>NUCLEOTIDE SEQUENCE [LARGE SCALE GENOMIC DNA]</scope>
    <source>
        <strain evidence="2 3">DSM 11443</strain>
    </source>
</reference>
<keyword evidence="1" id="KW-1133">Transmembrane helix</keyword>
<keyword evidence="1" id="KW-0812">Transmembrane</keyword>
<dbReference type="STRING" id="74348.SAMN04488523_106156"/>
<dbReference type="EMBL" id="FOMW01000006">
    <property type="protein sequence ID" value="SFE31204.1"/>
    <property type="molecule type" value="Genomic_DNA"/>
</dbReference>
<evidence type="ECO:0000256" key="1">
    <source>
        <dbReference type="SAM" id="Phobius"/>
    </source>
</evidence>
<gene>
    <name evidence="2" type="ORF">SAMN04488523_106156</name>
</gene>
<organism evidence="2 3">
    <name type="scientific">Sulfitobacter brevis</name>
    <dbReference type="NCBI Taxonomy" id="74348"/>
    <lineage>
        <taxon>Bacteria</taxon>
        <taxon>Pseudomonadati</taxon>
        <taxon>Pseudomonadota</taxon>
        <taxon>Alphaproteobacteria</taxon>
        <taxon>Rhodobacterales</taxon>
        <taxon>Roseobacteraceae</taxon>
        <taxon>Sulfitobacter</taxon>
    </lineage>
</organism>
<accession>A0A1I1ZHA7</accession>
<dbReference type="Proteomes" id="UP000198977">
    <property type="component" value="Unassembled WGS sequence"/>
</dbReference>
<feature type="transmembrane region" description="Helical" evidence="1">
    <location>
        <begin position="55"/>
        <end position="74"/>
    </location>
</feature>
<proteinExistence type="predicted"/>
<dbReference type="RefSeq" id="WP_245766317.1">
    <property type="nucleotide sequence ID" value="NZ_FOMW01000006.1"/>
</dbReference>
<evidence type="ECO:0000313" key="3">
    <source>
        <dbReference type="Proteomes" id="UP000198977"/>
    </source>
</evidence>
<protein>
    <submittedName>
        <fullName evidence="2">Uncharacterized protein</fullName>
    </submittedName>
</protein>
<dbReference type="AlphaFoldDB" id="A0A1I1ZHA7"/>
<feature type="transmembrane region" description="Helical" evidence="1">
    <location>
        <begin position="21"/>
        <end position="39"/>
    </location>
</feature>
<evidence type="ECO:0000313" key="2">
    <source>
        <dbReference type="EMBL" id="SFE31204.1"/>
    </source>
</evidence>
<keyword evidence="1" id="KW-0472">Membrane</keyword>
<sequence length="98" mass="11054">MARSPIFLERRSYRVRRMMDAVRLLPVLGLALFMVPLIWPVPSDDPSETMPMSTALEYLFGAWMFLVLAGWLLWRRTGAHAADPASDPAAKPPVTEAR</sequence>
<name>A0A1I1ZHA7_9RHOB</name>